<proteinExistence type="predicted"/>
<dbReference type="Gene3D" id="3.40.50.150">
    <property type="entry name" value="Vaccinia Virus protein VP39"/>
    <property type="match status" value="1"/>
</dbReference>
<accession>A0A0M2R988</accession>
<feature type="domain" description="Methyltransferase type 11" evidence="1">
    <location>
        <begin position="107"/>
        <end position="204"/>
    </location>
</feature>
<dbReference type="STRING" id="1549748.WH95_10160"/>
<dbReference type="PANTHER" id="PTHR43861">
    <property type="entry name" value="TRANS-ACONITATE 2-METHYLTRANSFERASE-RELATED"/>
    <property type="match status" value="1"/>
</dbReference>
<dbReference type="EMBL" id="LANI01000006">
    <property type="protein sequence ID" value="KKJ77019.1"/>
    <property type="molecule type" value="Genomic_DNA"/>
</dbReference>
<reference evidence="2 3" key="1">
    <citation type="submission" date="2015-03" db="EMBL/GenBank/DDBJ databases">
        <title>Genome sequence of Kiloniella sp. P1-1, isolated from the gut microflora of Pacific white shrimp, Penaeus vannamei.</title>
        <authorList>
            <person name="Shao Z."/>
            <person name="Wang L."/>
            <person name="Li X."/>
        </authorList>
    </citation>
    <scope>NUCLEOTIDE SEQUENCE [LARGE SCALE GENOMIC DNA]</scope>
    <source>
        <strain evidence="2 3">P1-1</strain>
    </source>
</reference>
<dbReference type="InterPro" id="IPR029063">
    <property type="entry name" value="SAM-dependent_MTases_sf"/>
</dbReference>
<dbReference type="CDD" id="cd02440">
    <property type="entry name" value="AdoMet_MTases"/>
    <property type="match status" value="1"/>
</dbReference>
<keyword evidence="2" id="KW-0808">Transferase</keyword>
<organism evidence="2 3">
    <name type="scientific">Kiloniella litopenaei</name>
    <dbReference type="NCBI Taxonomy" id="1549748"/>
    <lineage>
        <taxon>Bacteria</taxon>
        <taxon>Pseudomonadati</taxon>
        <taxon>Pseudomonadota</taxon>
        <taxon>Alphaproteobacteria</taxon>
        <taxon>Rhodospirillales</taxon>
        <taxon>Kiloniellaceae</taxon>
        <taxon>Kiloniella</taxon>
    </lineage>
</organism>
<sequence length="351" mass="39670">MSNKLSKPTCPPWFSELCGIKNLVEEQEFLINGQEFLVKNGIPRSKALFSATQKQTEEAFGFKWKKRDTFESEASLKRMRAWLNERYGTATTIPWLNGSSGSRPIVLDAGCGAAMSGLEYFSPVLDKINYLGVDVSEAADVAAARFAERGVSASFMQADISNLPFAPASLDIVFSEGVLHHTDSTENAIKSIAPLIKSGGHFMFYVYKTKGPVREFTDDYIRTQLQDMSMQEAWDAMMPLTELGNLLGELNIEIDIPREIDLLDLPSGRINLQRLFYWHVFKAFHHPDLSLEEMNHINYDWYAPANAYRQTPEEVRTWCQEAGLKVEHEVVEDAGITIIAEKQANENWIDN</sequence>
<evidence type="ECO:0000313" key="3">
    <source>
        <dbReference type="Proteomes" id="UP000034491"/>
    </source>
</evidence>
<evidence type="ECO:0000313" key="2">
    <source>
        <dbReference type="EMBL" id="KKJ77019.1"/>
    </source>
</evidence>
<evidence type="ECO:0000259" key="1">
    <source>
        <dbReference type="Pfam" id="PF08241"/>
    </source>
</evidence>
<dbReference type="AlphaFoldDB" id="A0A0M2R988"/>
<dbReference type="Pfam" id="PF08241">
    <property type="entry name" value="Methyltransf_11"/>
    <property type="match status" value="1"/>
</dbReference>
<keyword evidence="2" id="KW-0489">Methyltransferase</keyword>
<dbReference type="SUPFAM" id="SSF53335">
    <property type="entry name" value="S-adenosyl-L-methionine-dependent methyltransferases"/>
    <property type="match status" value="1"/>
</dbReference>
<comment type="caution">
    <text evidence="2">The sequence shown here is derived from an EMBL/GenBank/DDBJ whole genome shotgun (WGS) entry which is preliminary data.</text>
</comment>
<keyword evidence="3" id="KW-1185">Reference proteome</keyword>
<gene>
    <name evidence="2" type="ORF">WH95_10160</name>
</gene>
<dbReference type="Proteomes" id="UP000034491">
    <property type="component" value="Unassembled WGS sequence"/>
</dbReference>
<protein>
    <submittedName>
        <fullName evidence="2">Methyltransferase</fullName>
    </submittedName>
</protein>
<dbReference type="RefSeq" id="WP_046506469.1">
    <property type="nucleotide sequence ID" value="NZ_LANI01000006.1"/>
</dbReference>
<dbReference type="GO" id="GO:0008757">
    <property type="term" value="F:S-adenosylmethionine-dependent methyltransferase activity"/>
    <property type="evidence" value="ECO:0007669"/>
    <property type="project" value="InterPro"/>
</dbReference>
<dbReference type="OrthoDB" id="9787738at2"/>
<dbReference type="GO" id="GO:0032259">
    <property type="term" value="P:methylation"/>
    <property type="evidence" value="ECO:0007669"/>
    <property type="project" value="UniProtKB-KW"/>
</dbReference>
<name>A0A0M2R988_9PROT</name>
<dbReference type="InterPro" id="IPR013216">
    <property type="entry name" value="Methyltransf_11"/>
</dbReference>